<feature type="region of interest" description="Disordered" evidence="1">
    <location>
        <begin position="685"/>
        <end position="707"/>
    </location>
</feature>
<keyword evidence="3" id="KW-1185">Reference proteome</keyword>
<evidence type="ECO:0000256" key="1">
    <source>
        <dbReference type="SAM" id="MobiDB-lite"/>
    </source>
</evidence>
<organism evidence="2 3">
    <name type="scientific">Pleodorina starrii</name>
    <dbReference type="NCBI Taxonomy" id="330485"/>
    <lineage>
        <taxon>Eukaryota</taxon>
        <taxon>Viridiplantae</taxon>
        <taxon>Chlorophyta</taxon>
        <taxon>core chlorophytes</taxon>
        <taxon>Chlorophyceae</taxon>
        <taxon>CS clade</taxon>
        <taxon>Chlamydomonadales</taxon>
        <taxon>Volvocaceae</taxon>
        <taxon>Pleodorina</taxon>
    </lineage>
</organism>
<feature type="compositionally biased region" description="Acidic residues" evidence="1">
    <location>
        <begin position="127"/>
        <end position="136"/>
    </location>
</feature>
<feature type="region of interest" description="Disordered" evidence="1">
    <location>
        <begin position="940"/>
        <end position="969"/>
    </location>
</feature>
<protein>
    <submittedName>
        <fullName evidence="2">Uncharacterized protein</fullName>
    </submittedName>
</protein>
<proteinExistence type="predicted"/>
<reference evidence="2 3" key="1">
    <citation type="journal article" date="2023" name="Commun. Biol.">
        <title>Reorganization of the ancestral sex-determining regions during the evolution of trioecy in Pleodorina starrii.</title>
        <authorList>
            <person name="Takahashi K."/>
            <person name="Suzuki S."/>
            <person name="Kawai-Toyooka H."/>
            <person name="Yamamoto K."/>
            <person name="Hamaji T."/>
            <person name="Ootsuki R."/>
            <person name="Yamaguchi H."/>
            <person name="Kawachi M."/>
            <person name="Higashiyama T."/>
            <person name="Nozaki H."/>
        </authorList>
    </citation>
    <scope>NUCLEOTIDE SEQUENCE [LARGE SCALE GENOMIC DNA]</scope>
    <source>
        <strain evidence="2 3">NIES-4479</strain>
    </source>
</reference>
<feature type="compositionally biased region" description="Acidic residues" evidence="1">
    <location>
        <begin position="651"/>
        <end position="666"/>
    </location>
</feature>
<evidence type="ECO:0000313" key="2">
    <source>
        <dbReference type="EMBL" id="GLC51736.1"/>
    </source>
</evidence>
<evidence type="ECO:0000313" key="3">
    <source>
        <dbReference type="Proteomes" id="UP001165080"/>
    </source>
</evidence>
<feature type="compositionally biased region" description="Gly residues" evidence="1">
    <location>
        <begin position="374"/>
        <end position="388"/>
    </location>
</feature>
<name>A0A9W6F128_9CHLO</name>
<dbReference type="EMBL" id="BRXU01000005">
    <property type="protein sequence ID" value="GLC51736.1"/>
    <property type="molecule type" value="Genomic_DNA"/>
</dbReference>
<feature type="compositionally biased region" description="Low complexity" evidence="1">
    <location>
        <begin position="399"/>
        <end position="410"/>
    </location>
</feature>
<feature type="region of interest" description="Disordered" evidence="1">
    <location>
        <begin position="605"/>
        <end position="667"/>
    </location>
</feature>
<accession>A0A9W6F128</accession>
<feature type="region of interest" description="Disordered" evidence="1">
    <location>
        <begin position="1098"/>
        <end position="1145"/>
    </location>
</feature>
<feature type="compositionally biased region" description="Pro residues" evidence="1">
    <location>
        <begin position="431"/>
        <end position="446"/>
    </location>
</feature>
<feature type="region of interest" description="Disordered" evidence="1">
    <location>
        <begin position="245"/>
        <end position="305"/>
    </location>
</feature>
<comment type="caution">
    <text evidence="2">The sequence shown here is derived from an EMBL/GenBank/DDBJ whole genome shotgun (WGS) entry which is preliminary data.</text>
</comment>
<feature type="compositionally biased region" description="Low complexity" evidence="1">
    <location>
        <begin position="1119"/>
        <end position="1134"/>
    </location>
</feature>
<sequence length="1391" mass="139904">MNVRRLDASLDSFTQGQGVGQLRADSVLLGHQRLRRHHGGQGNTGPTSAAKVQPASLALQDGNVDGGVSVSCWCLGGGDVYRGADGGGVGGSRRASSTPVAAGSRQPLRGPAGWSTDDFPKAQRDDSESDLDDEEPPALASALRSFRSSVVGWSSRMRLRLLGGSSRLVYIDGVPYPLRTHLKANKPKRSALRCSSTPHSVSCPGRVEDGEYGSLPCSSSSRVGASLAVQAPCKKKLRFAINVLDTGDGDGGGSGTKVDVVGGAHDSASSEPRKERAGEVERDGDGDDGGSGSCCSDDGGGGGSSDAGVCGGVARSTVDVMEIGQPADVRAMAHAPQESPPLTPDASSAATAAAAATVTALSGSGQTANEGDSHGGGDAAGFVAGSGGPFDTASAAETGSLLPGGPQSSSRRMLLRGGPSARGAQVHPHKPPSPPSPPPPPPPLSAPPAERGRQLTSSAVGPAADSVTAPLSPLADTAAAVAALAARPPSLLARLLQGVRDSGSSGASNGSAPPQVRVASFRGSLQLSVDSDSDGAATAAVAVRPQQYPQSTAEPLPKPGRYHSVQLLRNALFEPDPQQPLPPHLGTGGGVVVGLSQRTSRVVSYTSPGIVGGPQNGQALAAPPQPPRRQFLPDPSPSPTSGQQQRRPPEGEEEKEEEEALTEEDERLAVVAAGKLRQRRTRHLEQTAGVQGHIQRGPPAASSAPQRWVTSVRPIGDDVGDDVRDAAAAVAHDSDDAGPFNWLEALRKTRSATERSTFAVTETFRSAGGADVDVDGVEDAADLLRHLTQDHRLTTPVIPPQLLTAAGSAPVVRAGRRGVGQHAVDGLSFSDLSFSVQRAVQVVRGNAAARSKPLLPMSAAAQQQVQQVQQVQQQRSALVDGGDLTSAADSAATAANERSRRIRAAPFAAAMGLLTPTPPPSGPRVGRTVSDRSGAVDWQLQPPQQQQPQPPSQPRQQLQSSQRASVDLGSSSAAAAAAFPAAASSTKQASFTIVAPQAGYALVPESPPAPAEQLLPASAPAVVADAIAEPAAAVAAEACTGRGERRRMEVPEAQVSNLYDSSCGDGGAIGGGAGIFGPLVTSPRAAAFVSMLGADQPPRRLGPGSGGAAAAPFKPLLASPSGLRPSCSSSGRGRNASVADPAATTPPAELAVADRALAPLNTPATDPWAEERCALAGSGTSFATMAASLAQTLAARLDMTSSGVSSGGRGSGGGRGRSLPASQDCSAQFSAALGLQQQQKPLRLRTSVDVCCSPSSHGDVAEVDPPATATATASARFSRGSGGGGGGGYAAARAAAQREAMRVSRGSLRMGIPTETSVPAAAGSGAGGGGGRRGNATVNGFQLPGGIELVDGCSGGGVVVGCRDSAAGGGEGFTAAANGITAGGAVLSQKK</sequence>
<dbReference type="Proteomes" id="UP001165080">
    <property type="component" value="Unassembled WGS sequence"/>
</dbReference>
<feature type="compositionally biased region" description="Gly residues" evidence="1">
    <location>
        <begin position="1205"/>
        <end position="1216"/>
    </location>
</feature>
<feature type="region of interest" description="Disordered" evidence="1">
    <location>
        <begin position="1200"/>
        <end position="1223"/>
    </location>
</feature>
<feature type="region of interest" description="Disordered" evidence="1">
    <location>
        <begin position="331"/>
        <end position="350"/>
    </location>
</feature>
<feature type="compositionally biased region" description="Basic and acidic residues" evidence="1">
    <location>
        <begin position="271"/>
        <end position="283"/>
    </location>
</feature>
<feature type="region of interest" description="Disordered" evidence="1">
    <location>
        <begin position="363"/>
        <end position="464"/>
    </location>
</feature>
<feature type="compositionally biased region" description="Low complexity" evidence="1">
    <location>
        <begin position="954"/>
        <end position="969"/>
    </location>
</feature>
<feature type="region of interest" description="Disordered" evidence="1">
    <location>
        <begin position="88"/>
        <end position="139"/>
    </location>
</feature>
<gene>
    <name evidence="2" type="primary">PLESTBF000259</name>
    <name evidence="2" type="ORF">PLESTB_000542500</name>
</gene>